<protein>
    <submittedName>
        <fullName evidence="2">Uncharacterized protein</fullName>
    </submittedName>
</protein>
<keyword evidence="3" id="KW-1185">Reference proteome</keyword>
<feature type="compositionally biased region" description="Polar residues" evidence="1">
    <location>
        <begin position="109"/>
        <end position="127"/>
    </location>
</feature>
<proteinExistence type="predicted"/>
<feature type="region of interest" description="Disordered" evidence="1">
    <location>
        <begin position="1"/>
        <end position="22"/>
    </location>
</feature>
<dbReference type="Proteomes" id="UP001583172">
    <property type="component" value="Unassembled WGS sequence"/>
</dbReference>
<feature type="compositionally biased region" description="Basic and acidic residues" evidence="1">
    <location>
        <begin position="1"/>
        <end position="12"/>
    </location>
</feature>
<dbReference type="EMBL" id="JAZGSY010000312">
    <property type="protein sequence ID" value="KAL1837270.1"/>
    <property type="molecule type" value="Genomic_DNA"/>
</dbReference>
<evidence type="ECO:0000313" key="3">
    <source>
        <dbReference type="Proteomes" id="UP001583172"/>
    </source>
</evidence>
<gene>
    <name evidence="2" type="ORF">VTJ49DRAFT_4076</name>
</gene>
<feature type="region of interest" description="Disordered" evidence="1">
    <location>
        <begin position="109"/>
        <end position="129"/>
    </location>
</feature>
<evidence type="ECO:0000313" key="2">
    <source>
        <dbReference type="EMBL" id="KAL1837270.1"/>
    </source>
</evidence>
<accession>A0ABR3V693</accession>
<sequence>MAPEPTQRRTAEEMDITLHSPDSTWPRSTCTTVLPAVNAFSLANAFLGQLITYVVGGNRTVVSTIAGVYRSCGPSTVPQILRYLSVDTELREHLVKDLTDWVRGIRRPSSPTLTTRLTGPGASSNVPSKYEEKERMLNSESVQNSQSDVSSKYGRTYDRGDITWLNLEGRGMVQDTWFHQQDLRA</sequence>
<organism evidence="2 3">
    <name type="scientific">Humicola insolens</name>
    <name type="common">Soft-rot fungus</name>
    <dbReference type="NCBI Taxonomy" id="85995"/>
    <lineage>
        <taxon>Eukaryota</taxon>
        <taxon>Fungi</taxon>
        <taxon>Dikarya</taxon>
        <taxon>Ascomycota</taxon>
        <taxon>Pezizomycotina</taxon>
        <taxon>Sordariomycetes</taxon>
        <taxon>Sordariomycetidae</taxon>
        <taxon>Sordariales</taxon>
        <taxon>Chaetomiaceae</taxon>
        <taxon>Mycothermus</taxon>
    </lineage>
</organism>
<reference evidence="2 3" key="1">
    <citation type="journal article" date="2024" name="Commun. Biol.">
        <title>Comparative genomic analysis of thermophilic fungi reveals convergent evolutionary adaptations and gene losses.</title>
        <authorList>
            <person name="Steindorff A.S."/>
            <person name="Aguilar-Pontes M.V."/>
            <person name="Robinson A.J."/>
            <person name="Andreopoulos B."/>
            <person name="LaButti K."/>
            <person name="Kuo A."/>
            <person name="Mondo S."/>
            <person name="Riley R."/>
            <person name="Otillar R."/>
            <person name="Haridas S."/>
            <person name="Lipzen A."/>
            <person name="Grimwood J."/>
            <person name="Schmutz J."/>
            <person name="Clum A."/>
            <person name="Reid I.D."/>
            <person name="Moisan M.C."/>
            <person name="Butler G."/>
            <person name="Nguyen T.T.M."/>
            <person name="Dewar K."/>
            <person name="Conant G."/>
            <person name="Drula E."/>
            <person name="Henrissat B."/>
            <person name="Hansel C."/>
            <person name="Singer S."/>
            <person name="Hutchinson M.I."/>
            <person name="de Vries R.P."/>
            <person name="Natvig D.O."/>
            <person name="Powell A.J."/>
            <person name="Tsang A."/>
            <person name="Grigoriev I.V."/>
        </authorList>
    </citation>
    <scope>NUCLEOTIDE SEQUENCE [LARGE SCALE GENOMIC DNA]</scope>
    <source>
        <strain evidence="2 3">CBS 620.91</strain>
    </source>
</reference>
<comment type="caution">
    <text evidence="2">The sequence shown here is derived from an EMBL/GenBank/DDBJ whole genome shotgun (WGS) entry which is preliminary data.</text>
</comment>
<name>A0ABR3V693_HUMIN</name>
<evidence type="ECO:0000256" key="1">
    <source>
        <dbReference type="SAM" id="MobiDB-lite"/>
    </source>
</evidence>